<dbReference type="NCBIfam" id="NF002825">
    <property type="entry name" value="PRK02999.1"/>
    <property type="match status" value="1"/>
</dbReference>
<feature type="binding site" evidence="10">
    <location>
        <position position="275"/>
    </location>
    <ligand>
        <name>acetyl-CoA</name>
        <dbReference type="ChEBI" id="CHEBI:57288"/>
    </ligand>
</feature>
<dbReference type="GO" id="GO:0005829">
    <property type="term" value="C:cytosol"/>
    <property type="evidence" value="ECO:0007669"/>
    <property type="project" value="TreeGrafter"/>
</dbReference>
<feature type="domain" description="Malate synthase N-terminal" evidence="15">
    <location>
        <begin position="22"/>
        <end position="69"/>
    </location>
</feature>
<dbReference type="UniPathway" id="UPA00703">
    <property type="reaction ID" value="UER00720"/>
</dbReference>
<dbReference type="InterPro" id="IPR048355">
    <property type="entry name" value="MS_C"/>
</dbReference>
<feature type="binding site" evidence="10">
    <location>
        <position position="430"/>
    </location>
    <ligand>
        <name>Mg(2+)</name>
        <dbReference type="ChEBI" id="CHEBI:18420"/>
    </ligand>
</feature>
<keyword evidence="18" id="KW-0012">Acyltransferase</keyword>
<evidence type="ECO:0000259" key="15">
    <source>
        <dbReference type="Pfam" id="PF20656"/>
    </source>
</evidence>
<evidence type="ECO:0000256" key="10">
    <source>
        <dbReference type="HAMAP-Rule" id="MF_00641"/>
    </source>
</evidence>
<evidence type="ECO:0000256" key="5">
    <source>
        <dbReference type="ARBA" id="ARBA00022679"/>
    </source>
</evidence>
<keyword evidence="6 10" id="KW-0479">Metal-binding</keyword>
<dbReference type="FunFam" id="3.20.20.360:FF:000003">
    <property type="entry name" value="Malate synthase G"/>
    <property type="match status" value="1"/>
</dbReference>
<feature type="binding site" evidence="10">
    <location>
        <position position="539"/>
    </location>
    <ligand>
        <name>acetyl-CoA</name>
        <dbReference type="ChEBI" id="CHEBI:57288"/>
    </ligand>
</feature>
<dbReference type="Gene3D" id="1.20.1220.12">
    <property type="entry name" value="Malate synthase, domain III"/>
    <property type="match status" value="1"/>
</dbReference>
<feature type="domain" description="Malate synthase TIM barrel" evidence="14">
    <location>
        <begin position="336"/>
        <end position="570"/>
    </location>
</feature>
<evidence type="ECO:0000256" key="12">
    <source>
        <dbReference type="PIRSR" id="PIRSR601465-50"/>
    </source>
</evidence>
<dbReference type="OrthoDB" id="9762054at2"/>
<comment type="cofactor">
    <cofactor evidence="1 10">
        <name>Mg(2+)</name>
        <dbReference type="ChEBI" id="CHEBI:18420"/>
    </cofactor>
</comment>
<dbReference type="Pfam" id="PF20659">
    <property type="entry name" value="MS_C"/>
    <property type="match status" value="1"/>
</dbReference>
<proteinExistence type="inferred from homology"/>
<comment type="similarity">
    <text evidence="10 13">Belongs to the malate synthase family. GlcB subfamily.</text>
</comment>
<dbReference type="GO" id="GO:0009436">
    <property type="term" value="P:glyoxylate catabolic process"/>
    <property type="evidence" value="ECO:0007669"/>
    <property type="project" value="TreeGrafter"/>
</dbReference>
<gene>
    <name evidence="10" type="primary">glcB</name>
    <name evidence="18" type="ORF">S7S_08850</name>
</gene>
<comment type="subunit">
    <text evidence="10">Monomer.</text>
</comment>
<dbReference type="PANTHER" id="PTHR42739:SF1">
    <property type="entry name" value="MALATE SYNTHASE G"/>
    <property type="match status" value="1"/>
</dbReference>
<feature type="binding site" evidence="10">
    <location>
        <position position="458"/>
    </location>
    <ligand>
        <name>Mg(2+)</name>
        <dbReference type="ChEBI" id="CHEBI:18420"/>
    </ligand>
</feature>
<dbReference type="Pfam" id="PF20656">
    <property type="entry name" value="MS_N"/>
    <property type="match status" value="1"/>
</dbReference>
<keyword evidence="3 10" id="KW-0963">Cytoplasm</keyword>
<feature type="active site" description="Proton acceptor" evidence="10 12">
    <location>
        <position position="339"/>
    </location>
</feature>
<evidence type="ECO:0000256" key="4">
    <source>
        <dbReference type="ARBA" id="ARBA00022532"/>
    </source>
</evidence>
<dbReference type="NCBIfam" id="TIGR01345">
    <property type="entry name" value="malate_syn_G"/>
    <property type="match status" value="1"/>
</dbReference>
<dbReference type="HAMAP" id="MF_00641">
    <property type="entry name" value="Malate_synth_G"/>
    <property type="match status" value="1"/>
</dbReference>
<dbReference type="EMBL" id="CP004387">
    <property type="protein sequence ID" value="AJD48184.1"/>
    <property type="molecule type" value="Genomic_DNA"/>
</dbReference>
<feature type="binding site" evidence="10">
    <location>
        <begin position="455"/>
        <end position="458"/>
    </location>
    <ligand>
        <name>glyoxylate</name>
        <dbReference type="ChEBI" id="CHEBI:36655"/>
    </ligand>
</feature>
<name>A0A0B4XIQ9_9GAMM</name>
<evidence type="ECO:0000313" key="19">
    <source>
        <dbReference type="Proteomes" id="UP000006764"/>
    </source>
</evidence>
<comment type="catalytic activity">
    <reaction evidence="9 10 13">
        <text>glyoxylate + acetyl-CoA + H2O = (S)-malate + CoA + H(+)</text>
        <dbReference type="Rhea" id="RHEA:18181"/>
        <dbReference type="ChEBI" id="CHEBI:15377"/>
        <dbReference type="ChEBI" id="CHEBI:15378"/>
        <dbReference type="ChEBI" id="CHEBI:15589"/>
        <dbReference type="ChEBI" id="CHEBI:36655"/>
        <dbReference type="ChEBI" id="CHEBI:57287"/>
        <dbReference type="ChEBI" id="CHEBI:57288"/>
        <dbReference type="EC" id="2.3.3.9"/>
    </reaction>
</comment>
<evidence type="ECO:0000259" key="17">
    <source>
        <dbReference type="Pfam" id="PF20659"/>
    </source>
</evidence>
<dbReference type="InterPro" id="IPR011076">
    <property type="entry name" value="Malate_synth_sf"/>
</dbReference>
<keyword evidence="7 10" id="KW-0460">Magnesium</keyword>
<keyword evidence="19" id="KW-1185">Reference proteome</keyword>
<dbReference type="InterPro" id="IPR048357">
    <property type="entry name" value="MSG_insertion"/>
</dbReference>
<comment type="function">
    <text evidence="10">Involved in the glycolate utilization. Catalyzes the condensation and subsequent hydrolysis of acetyl-coenzyme A (acetyl-CoA) and glyoxylate to form malate and CoA.</text>
</comment>
<dbReference type="GO" id="GO:0000287">
    <property type="term" value="F:magnesium ion binding"/>
    <property type="evidence" value="ECO:0007669"/>
    <property type="project" value="TreeGrafter"/>
</dbReference>
<feature type="binding site" evidence="10">
    <location>
        <position position="430"/>
    </location>
    <ligand>
        <name>glyoxylate</name>
        <dbReference type="ChEBI" id="CHEBI:36655"/>
    </ligand>
</feature>
<feature type="binding site" evidence="10">
    <location>
        <begin position="125"/>
        <end position="126"/>
    </location>
    <ligand>
        <name>acetyl-CoA</name>
        <dbReference type="ChEBI" id="CHEBI:57288"/>
    </ligand>
</feature>
<dbReference type="InterPro" id="IPR001465">
    <property type="entry name" value="Malate_synthase_TIM"/>
</dbReference>
<evidence type="ECO:0000256" key="3">
    <source>
        <dbReference type="ARBA" id="ARBA00022490"/>
    </source>
</evidence>
<dbReference type="GO" id="GO:0006099">
    <property type="term" value="P:tricarboxylic acid cycle"/>
    <property type="evidence" value="ECO:0007669"/>
    <property type="project" value="UniProtKB-KW"/>
</dbReference>
<comment type="caution">
    <text evidence="10">Lacks conserved residue(s) required for the propagation of feature annotation.</text>
</comment>
<evidence type="ECO:0000256" key="6">
    <source>
        <dbReference type="ARBA" id="ARBA00022723"/>
    </source>
</evidence>
<dbReference type="AlphaFoldDB" id="A0A0B4XIQ9"/>
<dbReference type="Pfam" id="PF20658">
    <property type="entry name" value="MSG_insertion"/>
    <property type="match status" value="1"/>
</dbReference>
<dbReference type="InterPro" id="IPR048356">
    <property type="entry name" value="MS_N"/>
</dbReference>
<dbReference type="Pfam" id="PF01274">
    <property type="entry name" value="MS_TIM-barrel"/>
    <property type="match status" value="1"/>
</dbReference>
<evidence type="ECO:0000259" key="14">
    <source>
        <dbReference type="Pfam" id="PF01274"/>
    </source>
</evidence>
<dbReference type="InterPro" id="IPR044856">
    <property type="entry name" value="Malate_synth_C_sf"/>
</dbReference>
<dbReference type="CDD" id="cd00728">
    <property type="entry name" value="malate_synt_G"/>
    <property type="match status" value="1"/>
</dbReference>
<keyword evidence="5 10" id="KW-0808">Transferase</keyword>
<accession>A0A0B4XIQ9</accession>
<keyword evidence="4 10" id="KW-0816">Tricarboxylic acid cycle</keyword>
<feature type="binding site" evidence="10">
    <location>
        <position position="118"/>
    </location>
    <ligand>
        <name>acetyl-CoA</name>
        <dbReference type="ChEBI" id="CHEBI:57288"/>
    </ligand>
</feature>
<evidence type="ECO:0000256" key="2">
    <source>
        <dbReference type="ARBA" id="ARBA00022435"/>
    </source>
</evidence>
<feature type="binding site" evidence="10">
    <location>
        <position position="312"/>
    </location>
    <ligand>
        <name>acetyl-CoA</name>
        <dbReference type="ChEBI" id="CHEBI:57288"/>
    </ligand>
</feature>
<comment type="pathway">
    <text evidence="10 13">Carbohydrate metabolism; glyoxylate cycle; (S)-malate from isocitrate: step 2/2.</text>
</comment>
<dbReference type="RefSeq" id="WP_008737615.1">
    <property type="nucleotide sequence ID" value="NZ_CP004387.1"/>
</dbReference>
<evidence type="ECO:0000256" key="1">
    <source>
        <dbReference type="ARBA" id="ARBA00001946"/>
    </source>
</evidence>
<feature type="modified residue" description="Cysteine sulfenic acid (-SOH)" evidence="10">
    <location>
        <position position="615"/>
    </location>
</feature>
<keyword evidence="8 10" id="KW-0558">Oxidation</keyword>
<dbReference type="EC" id="2.3.3.9" evidence="10 11"/>
<evidence type="ECO:0000256" key="11">
    <source>
        <dbReference type="NCBIfam" id="TIGR01345"/>
    </source>
</evidence>
<dbReference type="InterPro" id="IPR006253">
    <property type="entry name" value="Malate_synthG"/>
</dbReference>
<organism evidence="18 19">
    <name type="scientific">Isoalcanivorax pacificus W11-5</name>
    <dbReference type="NCBI Taxonomy" id="391936"/>
    <lineage>
        <taxon>Bacteria</taxon>
        <taxon>Pseudomonadati</taxon>
        <taxon>Pseudomonadota</taxon>
        <taxon>Gammaproteobacteria</taxon>
        <taxon>Oceanospirillales</taxon>
        <taxon>Alcanivoracaceae</taxon>
        <taxon>Isoalcanivorax</taxon>
    </lineage>
</organism>
<dbReference type="SUPFAM" id="SSF51645">
    <property type="entry name" value="Malate synthase G"/>
    <property type="match status" value="1"/>
</dbReference>
<dbReference type="GO" id="GO:0004474">
    <property type="term" value="F:malate synthase activity"/>
    <property type="evidence" value="ECO:0007669"/>
    <property type="project" value="UniProtKB-UniRule"/>
</dbReference>
<comment type="subcellular location">
    <subcellularLocation>
        <location evidence="10 13">Cytoplasm</location>
    </subcellularLocation>
</comment>
<feature type="domain" description="Malate synthase G alpha-beta insertion" evidence="16">
    <location>
        <begin position="160"/>
        <end position="234"/>
    </location>
</feature>
<dbReference type="KEGG" id="apac:S7S_08850"/>
<dbReference type="Proteomes" id="UP000006764">
    <property type="component" value="Chromosome"/>
</dbReference>
<dbReference type="GO" id="GO:0006097">
    <property type="term" value="P:glyoxylate cycle"/>
    <property type="evidence" value="ECO:0007669"/>
    <property type="project" value="UniProtKB-UniRule"/>
</dbReference>
<feature type="active site" description="Proton donor" evidence="10 12">
    <location>
        <position position="629"/>
    </location>
</feature>
<sequence length="723" mass="78972">MTDRITKGSLEIAPVLHDLVVNEIIPGTGVDPAHFWAELENILADLAPKNKALLAKRDEIQTRIDAWHQARKGQTIDMAEYKTFLTEIGYLLPEGDDFQVTTENVDPEIATVAGPQLVVPVMNARYALNAANARWGSLYDALYGGDVISDEGGAERGGAYNPKRGAKVIEYARNFLDQAAPLATGSHKASTGYIVRDGQLVVKTADGDVALKDPAQFVGYRGDAAAPEGLLLRHNNLHVEIQIDASHPIGAEDAANVKDLLLESAITAIQDCEDSVAAVDAEDKAVAYGNWLGLMKGDLKESFEKGGRTLTRALNPDREYTAADGGKLVLPGRSLLLVRNVGHLMTNNAVLYKGQEVPEGILDGMVTVLAAMHDLKKQDGARNSRAGSVYIVKPKMHGPEEVAFAVELFGRVEDALGLARNTLKIGIMDEERRTTVNLKECIRQAKDRVIFINTGFLDRTGDEIHTSMEAGAVVRKAAMKQQPWINAYEDWNVDIGLEAGLKGHAQIGKGMWAMPDEMKAMMEAKIGHPKAGASCAWVPSPTAATLHVMHYHQVSVADVQEQLKNRARASLDAILTIPLAPDTNWSAEEIKQELDNNCQGILGYVVRWIDHGVGCSKVPDINGIGLMEDRATLRISSQHIANWLHHGVCTEEQVMEAMKRMAKVVDEQNAADPHYRNMAPDFEGNVAFEAACELVFQGRAQPNGYTEPVLHRRRLEAKAKYGC</sequence>
<evidence type="ECO:0000256" key="7">
    <source>
        <dbReference type="ARBA" id="ARBA00022842"/>
    </source>
</evidence>
<dbReference type="Gene3D" id="3.20.20.360">
    <property type="entry name" value="Malate synthase, domain 3"/>
    <property type="match status" value="2"/>
</dbReference>
<reference evidence="18 19" key="1">
    <citation type="journal article" date="2012" name="J. Bacteriol.">
        <title>Genome sequence of an alkane-degrading bacterium, Alcanivorax pacificus type strain W11-5, isolated from deep sea sediment.</title>
        <authorList>
            <person name="Lai Q."/>
            <person name="Shao Z."/>
        </authorList>
    </citation>
    <scope>NUCLEOTIDE SEQUENCE [LARGE SCALE GENOMIC DNA]</scope>
    <source>
        <strain evidence="18 19">W11-5</strain>
    </source>
</reference>
<dbReference type="STRING" id="391936.S7S_08850"/>
<dbReference type="PANTHER" id="PTHR42739">
    <property type="entry name" value="MALATE SYNTHASE G"/>
    <property type="match status" value="1"/>
</dbReference>
<evidence type="ECO:0000256" key="8">
    <source>
        <dbReference type="ARBA" id="ARBA00023097"/>
    </source>
</evidence>
<evidence type="ECO:0000256" key="9">
    <source>
        <dbReference type="ARBA" id="ARBA00047918"/>
    </source>
</evidence>
<keyword evidence="2 10" id="KW-0329">Glyoxylate bypass</keyword>
<dbReference type="InterPro" id="IPR046363">
    <property type="entry name" value="MS_N_TIM-barrel_dom"/>
</dbReference>
<feature type="domain" description="Malate synthase C-terminal" evidence="17">
    <location>
        <begin position="589"/>
        <end position="684"/>
    </location>
</feature>
<feature type="binding site" evidence="10">
    <location>
        <position position="339"/>
    </location>
    <ligand>
        <name>glyoxylate</name>
        <dbReference type="ChEBI" id="CHEBI:36655"/>
    </ligand>
</feature>
<dbReference type="HOGENOM" id="CLU_028446_1_0_6"/>
<evidence type="ECO:0000256" key="13">
    <source>
        <dbReference type="RuleBase" id="RU003572"/>
    </source>
</evidence>
<protein>
    <recommendedName>
        <fullName evidence="10 11">Malate synthase G</fullName>
        <ecNumber evidence="10 11">2.3.3.9</ecNumber>
    </recommendedName>
</protein>
<evidence type="ECO:0000313" key="18">
    <source>
        <dbReference type="EMBL" id="AJD48184.1"/>
    </source>
</evidence>
<evidence type="ECO:0000259" key="16">
    <source>
        <dbReference type="Pfam" id="PF20658"/>
    </source>
</evidence>